<feature type="domain" description="2Fe-2S ferredoxin-type" evidence="7">
    <location>
        <begin position="29"/>
        <end position="105"/>
    </location>
</feature>
<dbReference type="CDD" id="cd00207">
    <property type="entry name" value="fer2"/>
    <property type="match status" value="1"/>
</dbReference>
<keyword evidence="2" id="KW-0479">Metal-binding</keyword>
<evidence type="ECO:0000256" key="3">
    <source>
        <dbReference type="ARBA" id="ARBA00023002"/>
    </source>
</evidence>
<keyword evidence="3" id="KW-0560">Oxidoreductase</keyword>
<reference evidence="8" key="1">
    <citation type="submission" date="2013-08" db="EMBL/GenBank/DDBJ databases">
        <authorList>
            <person name="Mendez C."/>
            <person name="Richter M."/>
            <person name="Ferrer M."/>
            <person name="Sanchez J."/>
        </authorList>
    </citation>
    <scope>NUCLEOTIDE SEQUENCE</scope>
</reference>
<evidence type="ECO:0000256" key="1">
    <source>
        <dbReference type="ARBA" id="ARBA00022714"/>
    </source>
</evidence>
<dbReference type="InterPro" id="IPR001041">
    <property type="entry name" value="2Fe-2S_ferredoxin-type"/>
</dbReference>
<keyword evidence="4" id="KW-0408">Iron</keyword>
<dbReference type="InterPro" id="IPR002888">
    <property type="entry name" value="2Fe-2S-bd"/>
</dbReference>
<evidence type="ECO:0000256" key="6">
    <source>
        <dbReference type="SAM" id="MobiDB-lite"/>
    </source>
</evidence>
<keyword evidence="1" id="KW-0001">2Fe-2S</keyword>
<dbReference type="InterPro" id="IPR036884">
    <property type="entry name" value="2Fe-2S-bd_dom_sf"/>
</dbReference>
<dbReference type="EMBL" id="AUZZ01007118">
    <property type="protein sequence ID" value="EQD43523.1"/>
    <property type="molecule type" value="Genomic_DNA"/>
</dbReference>
<dbReference type="InterPro" id="IPR012675">
    <property type="entry name" value="Beta-grasp_dom_sf"/>
</dbReference>
<evidence type="ECO:0000256" key="4">
    <source>
        <dbReference type="ARBA" id="ARBA00023004"/>
    </source>
</evidence>
<dbReference type="Pfam" id="PF00111">
    <property type="entry name" value="Fer2"/>
    <property type="match status" value="1"/>
</dbReference>
<dbReference type="SUPFAM" id="SSF47741">
    <property type="entry name" value="CO dehydrogenase ISP C-domain like"/>
    <property type="match status" value="1"/>
</dbReference>
<dbReference type="Gene3D" id="1.10.150.120">
    <property type="entry name" value="[2Fe-2S]-binding domain"/>
    <property type="match status" value="1"/>
</dbReference>
<name>T0ZEL4_9ZZZZ</name>
<evidence type="ECO:0000256" key="5">
    <source>
        <dbReference type="ARBA" id="ARBA00023014"/>
    </source>
</evidence>
<dbReference type="GO" id="GO:0016491">
    <property type="term" value="F:oxidoreductase activity"/>
    <property type="evidence" value="ECO:0007669"/>
    <property type="project" value="UniProtKB-KW"/>
</dbReference>
<dbReference type="Gene3D" id="3.10.20.30">
    <property type="match status" value="1"/>
</dbReference>
<organism evidence="8">
    <name type="scientific">mine drainage metagenome</name>
    <dbReference type="NCBI Taxonomy" id="410659"/>
    <lineage>
        <taxon>unclassified sequences</taxon>
        <taxon>metagenomes</taxon>
        <taxon>ecological metagenomes</taxon>
    </lineage>
</organism>
<protein>
    <submittedName>
        <fullName evidence="8">2Fe-2S iron-sulfur cluster binding domain-containing protein</fullName>
    </submittedName>
</protein>
<dbReference type="GO" id="GO:0051537">
    <property type="term" value="F:2 iron, 2 sulfur cluster binding"/>
    <property type="evidence" value="ECO:0007669"/>
    <property type="project" value="UniProtKB-KW"/>
</dbReference>
<dbReference type="AlphaFoldDB" id="T0ZEL4"/>
<sequence>MRAAPEIRAMAQLPPHVPPAHITPQPKRSGIHLHVNGKPYLHAGDPDMPLLWWLHDYLQLTGTKYACGIGACGACSVLIDGEPAHACLTPMQSLQGRKVITVEGLAQADGGPSALQQAWIDEDAILCGYCQAGQLIAAHALLQRHPQPSEADLDSLPNLCRCGSYPRIRKAVQRAARSKAGKPDAPDMPGKPA</sequence>
<evidence type="ECO:0000256" key="2">
    <source>
        <dbReference type="ARBA" id="ARBA00022723"/>
    </source>
</evidence>
<dbReference type="GO" id="GO:0046872">
    <property type="term" value="F:metal ion binding"/>
    <property type="evidence" value="ECO:0007669"/>
    <property type="project" value="UniProtKB-KW"/>
</dbReference>
<keyword evidence="5" id="KW-0411">Iron-sulfur</keyword>
<comment type="caution">
    <text evidence="8">The sequence shown here is derived from an EMBL/GenBank/DDBJ whole genome shotgun (WGS) entry which is preliminary data.</text>
</comment>
<evidence type="ECO:0000313" key="8">
    <source>
        <dbReference type="EMBL" id="EQD43523.1"/>
    </source>
</evidence>
<dbReference type="PROSITE" id="PS51085">
    <property type="entry name" value="2FE2S_FER_2"/>
    <property type="match status" value="1"/>
</dbReference>
<gene>
    <name evidence="8" type="ORF">B2A_09858</name>
</gene>
<dbReference type="InterPro" id="IPR051452">
    <property type="entry name" value="Diverse_Oxidoreductases"/>
</dbReference>
<dbReference type="PROSITE" id="PS00197">
    <property type="entry name" value="2FE2S_FER_1"/>
    <property type="match status" value="1"/>
</dbReference>
<dbReference type="PANTHER" id="PTHR44379">
    <property type="entry name" value="OXIDOREDUCTASE WITH IRON-SULFUR SUBUNIT"/>
    <property type="match status" value="1"/>
</dbReference>
<dbReference type="SUPFAM" id="SSF54292">
    <property type="entry name" value="2Fe-2S ferredoxin-like"/>
    <property type="match status" value="1"/>
</dbReference>
<dbReference type="InterPro" id="IPR036010">
    <property type="entry name" value="2Fe-2S_ferredoxin-like_sf"/>
</dbReference>
<reference evidence="8" key="2">
    <citation type="journal article" date="2014" name="ISME J.">
        <title>Microbial stratification in low pH oxic and suboxic macroscopic growths along an acid mine drainage.</title>
        <authorList>
            <person name="Mendez-Garcia C."/>
            <person name="Mesa V."/>
            <person name="Sprenger R.R."/>
            <person name="Richter M."/>
            <person name="Diez M.S."/>
            <person name="Solano J."/>
            <person name="Bargiela R."/>
            <person name="Golyshina O.V."/>
            <person name="Manteca A."/>
            <person name="Ramos J.L."/>
            <person name="Gallego J.R."/>
            <person name="Llorente I."/>
            <person name="Martins Dos Santos V.A."/>
            <person name="Jensen O.N."/>
            <person name="Pelaez A.I."/>
            <person name="Sanchez J."/>
            <person name="Ferrer M."/>
        </authorList>
    </citation>
    <scope>NUCLEOTIDE SEQUENCE</scope>
</reference>
<feature type="region of interest" description="Disordered" evidence="6">
    <location>
        <begin position="173"/>
        <end position="193"/>
    </location>
</feature>
<dbReference type="Pfam" id="PF01799">
    <property type="entry name" value="Fer2_2"/>
    <property type="match status" value="1"/>
</dbReference>
<dbReference type="PANTHER" id="PTHR44379:SF2">
    <property type="entry name" value="BLR6218 PROTEIN"/>
    <property type="match status" value="1"/>
</dbReference>
<dbReference type="InterPro" id="IPR006058">
    <property type="entry name" value="2Fe2S_fd_BS"/>
</dbReference>
<evidence type="ECO:0000259" key="7">
    <source>
        <dbReference type="PROSITE" id="PS51085"/>
    </source>
</evidence>
<proteinExistence type="predicted"/>
<accession>T0ZEL4</accession>